<name>A0A6N1NMY6_9VIRU</name>
<sequence length="92" mass="11023">MPTIYWPSILVCPVFWISEFDHYKLIKLLLLIYKFMTNAHKTNAHKTNAHKTNAHKKYKKYKRKYLNLKEKISIKCPRYLIFAGDQFYPNGG</sequence>
<dbReference type="GeneID" id="80519195"/>
<reference evidence="1" key="1">
    <citation type="submission" date="2017-01" db="EMBL/GenBank/DDBJ databases">
        <authorList>
            <person name="Assis F.L."/>
            <person name="Abrahao J.S."/>
            <person name="Silva L."/>
            <person name="Khalil J.B."/>
            <person name="Rodrigues R."/>
            <person name="Silva L.S."/>
            <person name="Arantes T."/>
            <person name="Boratto P."/>
            <person name="Andrade M."/>
            <person name="Kroon E.G."/>
            <person name="Ribeiro B."/>
            <person name="Bergier I."/>
            <person name="Seligmann H."/>
            <person name="Ghigo E."/>
            <person name="Colson P."/>
            <person name="Levasseur A."/>
            <person name="Raoult D."/>
            <person name="Scola B.L."/>
        </authorList>
    </citation>
    <scope>NUCLEOTIDE SEQUENCE</scope>
    <source>
        <strain evidence="1">Soda lake</strain>
    </source>
</reference>
<protein>
    <submittedName>
        <fullName evidence="1">Putative orfan</fullName>
    </submittedName>
</protein>
<organism evidence="1">
    <name type="scientific">Tupanvirus soda lake</name>
    <dbReference type="NCBI Taxonomy" id="2126985"/>
    <lineage>
        <taxon>Viruses</taxon>
        <taxon>Varidnaviria</taxon>
        <taxon>Bamfordvirae</taxon>
        <taxon>Nucleocytoviricota</taxon>
        <taxon>Megaviricetes</taxon>
        <taxon>Imitervirales</taxon>
        <taxon>Mimiviridae</taxon>
        <taxon>Megamimivirinae</taxon>
        <taxon>Tupanvirus</taxon>
        <taxon>Tupanvirus salinum</taxon>
    </lineage>
</organism>
<dbReference type="EMBL" id="KY523104">
    <property type="protein sequence ID" value="QKU35749.1"/>
    <property type="molecule type" value="Genomic_DNA"/>
</dbReference>
<evidence type="ECO:0000313" key="1">
    <source>
        <dbReference type="EMBL" id="QKU35749.1"/>
    </source>
</evidence>
<proteinExistence type="predicted"/>
<accession>A0A6N1NMY6</accession>
<dbReference type="KEGG" id="vg:80519195"/>
<dbReference type="RefSeq" id="YP_010782431.1">
    <property type="nucleotide sequence ID" value="NC_075039.1"/>
</dbReference>
<reference evidence="1" key="2">
    <citation type="journal article" date="2018" name="Nat. Commun.">
        <title>Tailed giant Tupanvirus possesses the most complete translational apparatus of the known virosphere.</title>
        <authorList>
            <person name="Abrahao J."/>
            <person name="Silva L."/>
            <person name="Silva L.S."/>
            <person name="Khalil J.Y.B."/>
            <person name="Rodrigues R."/>
            <person name="Arantes T."/>
            <person name="Assis F."/>
            <person name="Boratto P."/>
            <person name="Andrade M."/>
            <person name="Kroon E.G."/>
            <person name="Ribeiro B."/>
            <person name="Bergier I."/>
            <person name="Seligmann H."/>
            <person name="Ghigo E."/>
            <person name="Colson P."/>
            <person name="Levasseur A."/>
            <person name="Kroemer G."/>
            <person name="Raoult D."/>
            <person name="La Scola B."/>
        </authorList>
    </citation>
    <scope>NUCLEOTIDE SEQUENCE [LARGE SCALE GENOMIC DNA]</scope>
    <source>
        <strain evidence="1">Soda lake</strain>
    </source>
</reference>